<comment type="similarity">
    <text evidence="2">Belongs to the ABC transporter superfamily. ABCG family. Eye pigment precursor importer (TC 3.A.1.204) subfamily.</text>
</comment>
<evidence type="ECO:0000256" key="5">
    <source>
        <dbReference type="ARBA" id="ARBA00022741"/>
    </source>
</evidence>
<dbReference type="GO" id="GO:0140359">
    <property type="term" value="F:ABC-type transporter activity"/>
    <property type="evidence" value="ECO:0007669"/>
    <property type="project" value="InterPro"/>
</dbReference>
<dbReference type="SUPFAM" id="SSF52540">
    <property type="entry name" value="P-loop containing nucleoside triphosphate hydrolases"/>
    <property type="match status" value="1"/>
</dbReference>
<evidence type="ECO:0000256" key="9">
    <source>
        <dbReference type="SAM" id="Phobius"/>
    </source>
</evidence>
<dbReference type="FunFam" id="3.40.50.300:FF:001077">
    <property type="entry name" value="Uncharacterized protein, isoform A"/>
    <property type="match status" value="1"/>
</dbReference>
<keyword evidence="4 9" id="KW-0812">Transmembrane</keyword>
<dbReference type="GO" id="GO:0016887">
    <property type="term" value="F:ATP hydrolysis activity"/>
    <property type="evidence" value="ECO:0007669"/>
    <property type="project" value="InterPro"/>
</dbReference>
<dbReference type="GO" id="GO:0005524">
    <property type="term" value="F:ATP binding"/>
    <property type="evidence" value="ECO:0007669"/>
    <property type="project" value="UniProtKB-KW"/>
</dbReference>
<evidence type="ECO:0000256" key="4">
    <source>
        <dbReference type="ARBA" id="ARBA00022692"/>
    </source>
</evidence>
<reference evidence="11 12" key="1">
    <citation type="submission" date="2019-01" db="EMBL/GenBank/DDBJ databases">
        <authorList>
            <person name="Sayadi A."/>
        </authorList>
    </citation>
    <scope>NUCLEOTIDE SEQUENCE [LARGE SCALE GENOMIC DNA]</scope>
</reference>
<keyword evidence="6" id="KW-0067">ATP-binding</keyword>
<dbReference type="Pfam" id="PF19055">
    <property type="entry name" value="ABC2_membrane_7"/>
    <property type="match status" value="1"/>
</dbReference>
<dbReference type="InterPro" id="IPR013525">
    <property type="entry name" value="ABC2_TM"/>
</dbReference>
<keyword evidence="7 9" id="KW-1133">Transmembrane helix</keyword>
<evidence type="ECO:0000313" key="12">
    <source>
        <dbReference type="Proteomes" id="UP000410492"/>
    </source>
</evidence>
<feature type="transmembrane region" description="Helical" evidence="9">
    <location>
        <begin position="393"/>
        <end position="413"/>
    </location>
</feature>
<dbReference type="SMART" id="SM00382">
    <property type="entry name" value="AAA"/>
    <property type="match status" value="1"/>
</dbReference>
<dbReference type="Proteomes" id="UP000410492">
    <property type="component" value="Unassembled WGS sequence"/>
</dbReference>
<feature type="transmembrane region" description="Helical" evidence="9">
    <location>
        <begin position="361"/>
        <end position="381"/>
    </location>
</feature>
<dbReference type="CDD" id="cd03213">
    <property type="entry name" value="ABCG_EPDR"/>
    <property type="match status" value="1"/>
</dbReference>
<feature type="transmembrane region" description="Helical" evidence="9">
    <location>
        <begin position="587"/>
        <end position="609"/>
    </location>
</feature>
<evidence type="ECO:0000259" key="10">
    <source>
        <dbReference type="PROSITE" id="PS50893"/>
    </source>
</evidence>
<dbReference type="EMBL" id="CAACVG010011971">
    <property type="protein sequence ID" value="VEN59297.1"/>
    <property type="molecule type" value="Genomic_DNA"/>
</dbReference>
<dbReference type="Pfam" id="PF01061">
    <property type="entry name" value="ABC2_membrane"/>
    <property type="match status" value="1"/>
</dbReference>
<dbReference type="PANTHER" id="PTHR48041:SF15">
    <property type="entry name" value="FI05267P"/>
    <property type="match status" value="1"/>
</dbReference>
<evidence type="ECO:0000256" key="7">
    <source>
        <dbReference type="ARBA" id="ARBA00022989"/>
    </source>
</evidence>
<evidence type="ECO:0000256" key="8">
    <source>
        <dbReference type="ARBA" id="ARBA00023136"/>
    </source>
</evidence>
<dbReference type="InterPro" id="IPR043926">
    <property type="entry name" value="ABCG_dom"/>
</dbReference>
<evidence type="ECO:0000313" key="11">
    <source>
        <dbReference type="EMBL" id="VEN59297.1"/>
    </source>
</evidence>
<dbReference type="Pfam" id="PF00005">
    <property type="entry name" value="ABC_tran"/>
    <property type="match status" value="1"/>
</dbReference>
<dbReference type="GO" id="GO:0005886">
    <property type="term" value="C:plasma membrane"/>
    <property type="evidence" value="ECO:0007669"/>
    <property type="project" value="TreeGrafter"/>
</dbReference>
<dbReference type="PROSITE" id="PS50893">
    <property type="entry name" value="ABC_TRANSPORTER_2"/>
    <property type="match status" value="1"/>
</dbReference>
<feature type="transmembrane region" description="Helical" evidence="9">
    <location>
        <begin position="433"/>
        <end position="461"/>
    </location>
</feature>
<dbReference type="InterPro" id="IPR003593">
    <property type="entry name" value="AAA+_ATPase"/>
</dbReference>
<dbReference type="InterPro" id="IPR050352">
    <property type="entry name" value="ABCG_transporters"/>
</dbReference>
<evidence type="ECO:0000256" key="6">
    <source>
        <dbReference type="ARBA" id="ARBA00022840"/>
    </source>
</evidence>
<dbReference type="PROSITE" id="PS00211">
    <property type="entry name" value="ABC_TRANSPORTER_1"/>
    <property type="match status" value="1"/>
</dbReference>
<feature type="transmembrane region" description="Helical" evidence="9">
    <location>
        <begin position="473"/>
        <end position="493"/>
    </location>
</feature>
<proteinExistence type="inferred from homology"/>
<sequence length="636" mass="72239">MDRVENMQGNSSNSMCYLPKRPPIDIEFQDLTYTVPQGRKGSKLILRSISGEFKSGQLNAILGPSGAGKSTLLNILAGYKCRDATGSIMINGKARNLKQFRKMSRYIMQEDLIQPMLTVEECMMVAADLKLGRLLKKSEKLKAIDEILDLLRLSNTKYTSTNRLSGGERKRLSIALELLNNPPVLFLDEPTTGLDDLSSSQCIMLLKKIAEGGRTIICSIHTPSARLFSVFDNVYIIASGQCVYQGYGPEVVPFLSNIGIECPKHYNPADFIIEVCCQEYGDFHDRMVSVIDNGRCKYGTKAKEEKLHEVSLDSSTISLVKEENAAELESCNFDYDSGWFSQFGILIMRMWLQMWRDRSYLLLRCVLYILIGCVIGTLYLGMGQDGSKTLFNFGFYFTCLIFFMYIPMMPVLLQFPKEVQLLKREHFNKWYRLSAYFTALTASTLPLQIILGTLYVLIVYLLTDQPLEPCRMFMFFVVCILTSITSESLGLLIASQLNLVNAMFVGPVATVPFMLLAVYGFGSGYDTIPTLIKIAMYFSYLRYSLEGLISAMLKGRQKLNCPDDEDFCIYTDLNFFIQEMGMENTKYWVDVLALVCIFLLFRSSSYYLLRQRLSPNKTFLALQYIGRFIKSHIVGR</sequence>
<comment type="subcellular location">
    <subcellularLocation>
        <location evidence="1">Membrane</location>
        <topology evidence="1">Multi-pass membrane protein</topology>
    </subcellularLocation>
</comment>
<keyword evidence="3" id="KW-0813">Transport</keyword>
<feature type="transmembrane region" description="Helical" evidence="9">
    <location>
        <begin position="500"/>
        <end position="521"/>
    </location>
</feature>
<dbReference type="InterPro" id="IPR003439">
    <property type="entry name" value="ABC_transporter-like_ATP-bd"/>
</dbReference>
<evidence type="ECO:0000256" key="3">
    <source>
        <dbReference type="ARBA" id="ARBA00022448"/>
    </source>
</evidence>
<keyword evidence="12" id="KW-1185">Reference proteome</keyword>
<evidence type="ECO:0000256" key="1">
    <source>
        <dbReference type="ARBA" id="ARBA00004141"/>
    </source>
</evidence>
<dbReference type="Gene3D" id="3.40.50.300">
    <property type="entry name" value="P-loop containing nucleotide triphosphate hydrolases"/>
    <property type="match status" value="1"/>
</dbReference>
<evidence type="ECO:0000256" key="2">
    <source>
        <dbReference type="ARBA" id="ARBA00005814"/>
    </source>
</evidence>
<dbReference type="AlphaFoldDB" id="A0A653DHF2"/>
<keyword evidence="8 9" id="KW-0472">Membrane</keyword>
<accession>A0A653DHF2</accession>
<gene>
    <name evidence="11" type="ORF">CALMAC_LOCUS17363</name>
</gene>
<dbReference type="PANTHER" id="PTHR48041">
    <property type="entry name" value="ABC TRANSPORTER G FAMILY MEMBER 28"/>
    <property type="match status" value="1"/>
</dbReference>
<keyword evidence="5" id="KW-0547">Nucleotide-binding</keyword>
<organism evidence="11 12">
    <name type="scientific">Callosobruchus maculatus</name>
    <name type="common">Southern cowpea weevil</name>
    <name type="synonym">Pulse bruchid</name>
    <dbReference type="NCBI Taxonomy" id="64391"/>
    <lineage>
        <taxon>Eukaryota</taxon>
        <taxon>Metazoa</taxon>
        <taxon>Ecdysozoa</taxon>
        <taxon>Arthropoda</taxon>
        <taxon>Hexapoda</taxon>
        <taxon>Insecta</taxon>
        <taxon>Pterygota</taxon>
        <taxon>Neoptera</taxon>
        <taxon>Endopterygota</taxon>
        <taxon>Coleoptera</taxon>
        <taxon>Polyphaga</taxon>
        <taxon>Cucujiformia</taxon>
        <taxon>Chrysomeloidea</taxon>
        <taxon>Chrysomelidae</taxon>
        <taxon>Bruchinae</taxon>
        <taxon>Bruchini</taxon>
        <taxon>Callosobruchus</taxon>
    </lineage>
</organism>
<dbReference type="OrthoDB" id="66620at2759"/>
<dbReference type="InterPro" id="IPR027417">
    <property type="entry name" value="P-loop_NTPase"/>
</dbReference>
<name>A0A653DHF2_CALMS</name>
<feature type="domain" description="ABC transporter" evidence="10">
    <location>
        <begin position="26"/>
        <end position="264"/>
    </location>
</feature>
<dbReference type="InterPro" id="IPR017871">
    <property type="entry name" value="ABC_transporter-like_CS"/>
</dbReference>
<protein>
    <recommendedName>
        <fullName evidence="10">ABC transporter domain-containing protein</fullName>
    </recommendedName>
</protein>